<feature type="compositionally biased region" description="Gly residues" evidence="1">
    <location>
        <begin position="1"/>
        <end position="10"/>
    </location>
</feature>
<dbReference type="EMBL" id="DQIR01058205">
    <property type="protein sequence ID" value="HDA13681.1"/>
    <property type="molecule type" value="Transcribed_RNA"/>
</dbReference>
<accession>A0A480GPU2</accession>
<proteinExistence type="predicted"/>
<evidence type="ECO:0000313" key="2">
    <source>
        <dbReference type="EMBL" id="HDA14342.1"/>
    </source>
</evidence>
<protein>
    <submittedName>
        <fullName evidence="2">Serine/threonine-protein phosphatase 1 regulatory subunit 10 isoform X1</fullName>
    </submittedName>
</protein>
<evidence type="ECO:0000256" key="1">
    <source>
        <dbReference type="SAM" id="MobiDB-lite"/>
    </source>
</evidence>
<dbReference type="AlphaFoldDB" id="A0A480GPU2"/>
<feature type="region of interest" description="Disordered" evidence="1">
    <location>
        <begin position="1"/>
        <end position="154"/>
    </location>
</feature>
<feature type="compositionally biased region" description="Polar residues" evidence="1">
    <location>
        <begin position="95"/>
        <end position="109"/>
    </location>
</feature>
<sequence length="208" mass="21225">MAGGGWGGEVCSGLKSSRTEPLRAEGGRAPLTTSTPQGGISVAGMISHASGPSAGEQRWAPASLASGSPARRVTPGREGLGKPGNSPQKVKPTGSPLQSRVQNVSSLSSPDWREICTSMRTSDQKTPRNPGRWALRGPAPHRLGAGDSGPHRSHKRVEGARLQSAGLCAGGRAVLGQGGPIDTRVVEGTVVLVAAVALHHEMSTNGAL</sequence>
<feature type="compositionally biased region" description="Basic and acidic residues" evidence="1">
    <location>
        <begin position="17"/>
        <end position="26"/>
    </location>
</feature>
<reference evidence="2" key="1">
    <citation type="journal article" date="2019" name="PeerJ">
        <title>Genes of the pig, Sus scrofa, reconstructed with EvidentialGene.</title>
        <authorList>
            <person name="Gilbert D.G."/>
        </authorList>
    </citation>
    <scope>NUCLEOTIDE SEQUENCE</scope>
</reference>
<dbReference type="EMBL" id="DQIR01058866">
    <property type="protein sequence ID" value="HDA14342.1"/>
    <property type="molecule type" value="Transcribed_RNA"/>
</dbReference>
<name>A0A480GPU2_PIG</name>
<organism evidence="2">
    <name type="scientific">Sus scrofa</name>
    <name type="common">Pig</name>
    <dbReference type="NCBI Taxonomy" id="9823"/>
    <lineage>
        <taxon>Eukaryota</taxon>
        <taxon>Metazoa</taxon>
        <taxon>Chordata</taxon>
        <taxon>Craniata</taxon>
        <taxon>Vertebrata</taxon>
        <taxon>Euteleostomi</taxon>
        <taxon>Mammalia</taxon>
        <taxon>Eutheria</taxon>
        <taxon>Laurasiatheria</taxon>
        <taxon>Artiodactyla</taxon>
        <taxon>Suina</taxon>
        <taxon>Suidae</taxon>
        <taxon>Sus</taxon>
    </lineage>
</organism>